<accession>A0A3D3FXI4</accession>
<feature type="domain" description="DUF2726" evidence="2">
    <location>
        <begin position="38"/>
        <end position="146"/>
    </location>
</feature>
<keyword evidence="1" id="KW-0812">Transmembrane</keyword>
<feature type="transmembrane region" description="Helical" evidence="1">
    <location>
        <begin position="6"/>
        <end position="25"/>
    </location>
</feature>
<keyword evidence="1" id="KW-1133">Transmembrane helix</keyword>
<dbReference type="AlphaFoldDB" id="A0A3D3FXI4"/>
<organism evidence="3 4">
    <name type="scientific">Acinetobacter radioresistens</name>
    <dbReference type="NCBI Taxonomy" id="40216"/>
    <lineage>
        <taxon>Bacteria</taxon>
        <taxon>Pseudomonadati</taxon>
        <taxon>Pseudomonadota</taxon>
        <taxon>Gammaproteobacteria</taxon>
        <taxon>Moraxellales</taxon>
        <taxon>Moraxellaceae</taxon>
        <taxon>Acinetobacter</taxon>
    </lineage>
</organism>
<dbReference type="Proteomes" id="UP000262257">
    <property type="component" value="Unassembled WGS sequence"/>
</dbReference>
<protein>
    <submittedName>
        <fullName evidence="3">DUF2726 domain-containing protein</fullName>
    </submittedName>
</protein>
<evidence type="ECO:0000259" key="2">
    <source>
        <dbReference type="Pfam" id="PF10881"/>
    </source>
</evidence>
<comment type="caution">
    <text evidence="3">The sequence shown here is derived from an EMBL/GenBank/DDBJ whole genome shotgun (WGS) entry which is preliminary data.</text>
</comment>
<name>A0A3D3FXI4_ACIRA</name>
<gene>
    <name evidence="3" type="ORF">DIC32_01660</name>
</gene>
<evidence type="ECO:0000256" key="1">
    <source>
        <dbReference type="SAM" id="Phobius"/>
    </source>
</evidence>
<evidence type="ECO:0000313" key="3">
    <source>
        <dbReference type="EMBL" id="HCM30510.1"/>
    </source>
</evidence>
<proteinExistence type="predicted"/>
<dbReference type="EMBL" id="DPXL01000025">
    <property type="protein sequence ID" value="HCM30510.1"/>
    <property type="molecule type" value="Genomic_DNA"/>
</dbReference>
<dbReference type="Pfam" id="PF10881">
    <property type="entry name" value="DUF2726"/>
    <property type="match status" value="1"/>
</dbReference>
<sequence>MSEFIHNSFLIIGILASLGLLYLSLQQYLTSKKQFLAKPVITAFEKRMFIRLKEALPQQHILAQVAFSALITSDDYKIRQKFNRKVTDFVVLNTQFEVIAIIELDDPTHLYKEEEDRQRDAMLKEAGYRIIRYTEIPTIRQLRKDIL</sequence>
<reference evidence="3 4" key="1">
    <citation type="journal article" date="2018" name="Nat. Biotechnol.">
        <title>A standardized bacterial taxonomy based on genome phylogeny substantially revises the tree of life.</title>
        <authorList>
            <person name="Parks D.H."/>
            <person name="Chuvochina M."/>
            <person name="Waite D.W."/>
            <person name="Rinke C."/>
            <person name="Skarshewski A."/>
            <person name="Chaumeil P.A."/>
            <person name="Hugenholtz P."/>
        </authorList>
    </citation>
    <scope>NUCLEOTIDE SEQUENCE [LARGE SCALE GENOMIC DNA]</scope>
    <source>
        <strain evidence="3">UBA10045</strain>
    </source>
</reference>
<keyword evidence="1" id="KW-0472">Membrane</keyword>
<dbReference type="InterPro" id="IPR024402">
    <property type="entry name" value="DUF2726"/>
</dbReference>
<evidence type="ECO:0000313" key="4">
    <source>
        <dbReference type="Proteomes" id="UP000262257"/>
    </source>
</evidence>